<protein>
    <submittedName>
        <fullName evidence="3">Reverse transcriptase</fullName>
    </submittedName>
</protein>
<dbReference type="AlphaFoldDB" id="A0A5D3DQ40"/>
<dbReference type="SUPFAM" id="SSF56672">
    <property type="entry name" value="DNA/RNA polymerases"/>
    <property type="match status" value="2"/>
</dbReference>
<dbReference type="Gene3D" id="3.10.10.10">
    <property type="entry name" value="HIV Type 1 Reverse Transcriptase, subunit A, domain 1"/>
    <property type="match status" value="2"/>
</dbReference>
<name>A0A5D3DQ40_CUCMM</name>
<dbReference type="EMBL" id="SSTE01008544">
    <property type="protein sequence ID" value="KAA0055195.1"/>
    <property type="molecule type" value="Genomic_DNA"/>
</dbReference>
<feature type="region of interest" description="Disordered" evidence="1">
    <location>
        <begin position="1"/>
        <end position="32"/>
    </location>
</feature>
<keyword evidence="3" id="KW-0808">Transferase</keyword>
<accession>A0A5D3DQ40</accession>
<dbReference type="CDD" id="cd01647">
    <property type="entry name" value="RT_LTR"/>
    <property type="match status" value="1"/>
</dbReference>
<dbReference type="GO" id="GO:0003964">
    <property type="term" value="F:RNA-directed DNA polymerase activity"/>
    <property type="evidence" value="ECO:0007669"/>
    <property type="project" value="UniProtKB-KW"/>
</dbReference>
<reference evidence="4 5" key="1">
    <citation type="submission" date="2019-08" db="EMBL/GenBank/DDBJ databases">
        <title>Draft genome sequences of two oriental melons (Cucumis melo L. var makuwa).</title>
        <authorList>
            <person name="Kwon S.-Y."/>
        </authorList>
    </citation>
    <scope>NUCLEOTIDE SEQUENCE [LARGE SCALE GENOMIC DNA]</scope>
    <source>
        <strain evidence="5">cv. Chang Bougi</strain>
        <strain evidence="4">cv. SW 3</strain>
        <tissue evidence="3">Leaf</tissue>
    </source>
</reference>
<sequence length="578" mass="66555">MYSQTTQARSGRDVGSYLGSIRKGSSTPRVHTRVGNDQFARSAQEIGRLERVGTCDPEKMYRIEGLKKLGPQCLRVPQIQLTPRRNDARTLDWQTFRGIFKDRYYPNTSYEAKKDEFLGAEDYPPCGAEYNNRECEELVHFKKEYPQLSTTIQRDQGVGSQTVEQPRVSLAIGEGTNGFSRRSQYVSGSSSTRIADIGCNFGNGFLIHLLCFYGLPQEETEKLLRKGCTAFQAHVVQVQKEKLKPEDVLIVNGFLDVFPIDLSILSPDRDVKFTIELLLETSPILQASYRMAPNELKKVKVQLQELVDKGYVRTSVSPWRAPMFFIKKKDGILRLCIDYRQLNKVTVHNHYYKTSDERICSERWQTNTMSSAVATTNLLRWFAIERTAGDVEACDMEEKYRRGKIFISIIKASSKSSFVVVNKYPLPRIDDLFDQLRGAAVFFKIDLRSGYHQLKVRESDILKTTFKMRIFHQYLDQFVIVFINDILLYSIDRKAHEEHVVFLGHVVLTDEVSVDLQKVEAIVNWERLVSATKVCSFLGLVGYYRHSVEDFFLFALPLTALTRKNTKFEWLDKSEQCF</sequence>
<evidence type="ECO:0000313" key="2">
    <source>
        <dbReference type="EMBL" id="KAA0055195.1"/>
    </source>
</evidence>
<evidence type="ECO:0000256" key="1">
    <source>
        <dbReference type="SAM" id="MobiDB-lite"/>
    </source>
</evidence>
<dbReference type="PANTHER" id="PTHR24559">
    <property type="entry name" value="TRANSPOSON TY3-I GAG-POL POLYPROTEIN"/>
    <property type="match status" value="1"/>
</dbReference>
<dbReference type="Gene3D" id="3.30.70.270">
    <property type="match status" value="2"/>
</dbReference>
<dbReference type="InterPro" id="IPR053134">
    <property type="entry name" value="RNA-dir_DNA_polymerase"/>
</dbReference>
<evidence type="ECO:0000313" key="5">
    <source>
        <dbReference type="Proteomes" id="UP000321947"/>
    </source>
</evidence>
<dbReference type="InterPro" id="IPR043502">
    <property type="entry name" value="DNA/RNA_pol_sf"/>
</dbReference>
<dbReference type="OrthoDB" id="786614at2759"/>
<dbReference type="InterPro" id="IPR043128">
    <property type="entry name" value="Rev_trsase/Diguanyl_cyclase"/>
</dbReference>
<dbReference type="Proteomes" id="UP000321393">
    <property type="component" value="Unassembled WGS sequence"/>
</dbReference>
<gene>
    <name evidence="3" type="ORF">E5676_scaffold640G00320</name>
    <name evidence="2" type="ORF">E6C27_scaffold80G00360</name>
</gene>
<comment type="caution">
    <text evidence="3">The sequence shown here is derived from an EMBL/GenBank/DDBJ whole genome shotgun (WGS) entry which is preliminary data.</text>
</comment>
<dbReference type="PANTHER" id="PTHR24559:SF444">
    <property type="entry name" value="REVERSE TRANSCRIPTASE DOMAIN-CONTAINING PROTEIN"/>
    <property type="match status" value="1"/>
</dbReference>
<dbReference type="EMBL" id="SSTD01003745">
    <property type="protein sequence ID" value="TYK25787.1"/>
    <property type="molecule type" value="Genomic_DNA"/>
</dbReference>
<evidence type="ECO:0000313" key="4">
    <source>
        <dbReference type="Proteomes" id="UP000321393"/>
    </source>
</evidence>
<proteinExistence type="predicted"/>
<dbReference type="Proteomes" id="UP000321947">
    <property type="component" value="Unassembled WGS sequence"/>
</dbReference>
<evidence type="ECO:0000313" key="3">
    <source>
        <dbReference type="EMBL" id="TYK25787.1"/>
    </source>
</evidence>
<keyword evidence="3" id="KW-0695">RNA-directed DNA polymerase</keyword>
<keyword evidence="3" id="KW-0548">Nucleotidyltransferase</keyword>
<organism evidence="3 5">
    <name type="scientific">Cucumis melo var. makuwa</name>
    <name type="common">Oriental melon</name>
    <dbReference type="NCBI Taxonomy" id="1194695"/>
    <lineage>
        <taxon>Eukaryota</taxon>
        <taxon>Viridiplantae</taxon>
        <taxon>Streptophyta</taxon>
        <taxon>Embryophyta</taxon>
        <taxon>Tracheophyta</taxon>
        <taxon>Spermatophyta</taxon>
        <taxon>Magnoliopsida</taxon>
        <taxon>eudicotyledons</taxon>
        <taxon>Gunneridae</taxon>
        <taxon>Pentapetalae</taxon>
        <taxon>rosids</taxon>
        <taxon>fabids</taxon>
        <taxon>Cucurbitales</taxon>
        <taxon>Cucurbitaceae</taxon>
        <taxon>Benincaseae</taxon>
        <taxon>Cucumis</taxon>
    </lineage>
</organism>